<accession>A0AAW2C5L5</accession>
<evidence type="ECO:0000259" key="1">
    <source>
        <dbReference type="Pfam" id="PF13456"/>
    </source>
</evidence>
<dbReference type="InterPro" id="IPR012337">
    <property type="entry name" value="RNaseH-like_sf"/>
</dbReference>
<proteinExistence type="predicted"/>
<reference evidence="2 3" key="1">
    <citation type="submission" date="2024-01" db="EMBL/GenBank/DDBJ databases">
        <title>A telomere-to-telomere, gap-free genome of sweet tea (Lithocarpus litseifolius).</title>
        <authorList>
            <person name="Zhou J."/>
        </authorList>
    </citation>
    <scope>NUCLEOTIDE SEQUENCE [LARGE SCALE GENOMIC DNA]</scope>
    <source>
        <strain evidence="2">Zhou-2022a</strain>
        <tissue evidence="2">Leaf</tissue>
    </source>
</reference>
<organism evidence="2 3">
    <name type="scientific">Lithocarpus litseifolius</name>
    <dbReference type="NCBI Taxonomy" id="425828"/>
    <lineage>
        <taxon>Eukaryota</taxon>
        <taxon>Viridiplantae</taxon>
        <taxon>Streptophyta</taxon>
        <taxon>Embryophyta</taxon>
        <taxon>Tracheophyta</taxon>
        <taxon>Spermatophyta</taxon>
        <taxon>Magnoliopsida</taxon>
        <taxon>eudicotyledons</taxon>
        <taxon>Gunneridae</taxon>
        <taxon>Pentapetalae</taxon>
        <taxon>rosids</taxon>
        <taxon>fabids</taxon>
        <taxon>Fagales</taxon>
        <taxon>Fagaceae</taxon>
        <taxon>Lithocarpus</taxon>
    </lineage>
</organism>
<gene>
    <name evidence="2" type="ORF">SO802_023204</name>
</gene>
<evidence type="ECO:0000313" key="2">
    <source>
        <dbReference type="EMBL" id="KAK9993501.1"/>
    </source>
</evidence>
<dbReference type="GO" id="GO:0004523">
    <property type="term" value="F:RNA-DNA hybrid ribonuclease activity"/>
    <property type="evidence" value="ECO:0007669"/>
    <property type="project" value="InterPro"/>
</dbReference>
<name>A0AAW2C5L5_9ROSI</name>
<evidence type="ECO:0000313" key="3">
    <source>
        <dbReference type="Proteomes" id="UP001459277"/>
    </source>
</evidence>
<dbReference type="PANTHER" id="PTHR47074">
    <property type="entry name" value="BNAC02G40300D PROTEIN"/>
    <property type="match status" value="1"/>
</dbReference>
<dbReference type="AlphaFoldDB" id="A0AAW2C5L5"/>
<dbReference type="Pfam" id="PF13456">
    <property type="entry name" value="RVT_3"/>
    <property type="match status" value="1"/>
</dbReference>
<feature type="domain" description="RNase H type-1" evidence="1">
    <location>
        <begin position="35"/>
        <end position="156"/>
    </location>
</feature>
<dbReference type="Gene3D" id="3.30.420.10">
    <property type="entry name" value="Ribonuclease H-like superfamily/Ribonuclease H"/>
    <property type="match status" value="1"/>
</dbReference>
<dbReference type="PANTHER" id="PTHR47074:SF48">
    <property type="entry name" value="POLYNUCLEOTIDYL TRANSFERASE, RIBONUCLEASE H-LIKE SUPERFAMILY PROTEIN"/>
    <property type="match status" value="1"/>
</dbReference>
<sequence length="162" mass="17492">MPFTLTELSGLWIAFAGKPVLQQWRPFDPNIYKVNFDAAVFRASNLAGVGVIVRDNRGDPIGALTMPVPISQSVAELEALACLRAVQFSLEIGLTRVVKGDSVIVTEALNNGTGQFASYGNILGDIRYQSAYFQHVEFKYISHVCNSAADALVKKASSVVGL</sequence>
<dbReference type="EMBL" id="JAZDWU010000008">
    <property type="protein sequence ID" value="KAK9993501.1"/>
    <property type="molecule type" value="Genomic_DNA"/>
</dbReference>
<dbReference type="InterPro" id="IPR002156">
    <property type="entry name" value="RNaseH_domain"/>
</dbReference>
<keyword evidence="3" id="KW-1185">Reference proteome</keyword>
<dbReference type="InterPro" id="IPR052929">
    <property type="entry name" value="RNase_H-like_EbsB-rel"/>
</dbReference>
<comment type="caution">
    <text evidence="2">The sequence shown here is derived from an EMBL/GenBank/DDBJ whole genome shotgun (WGS) entry which is preliminary data.</text>
</comment>
<dbReference type="InterPro" id="IPR036397">
    <property type="entry name" value="RNaseH_sf"/>
</dbReference>
<dbReference type="GO" id="GO:0003676">
    <property type="term" value="F:nucleic acid binding"/>
    <property type="evidence" value="ECO:0007669"/>
    <property type="project" value="InterPro"/>
</dbReference>
<dbReference type="Proteomes" id="UP001459277">
    <property type="component" value="Unassembled WGS sequence"/>
</dbReference>
<dbReference type="CDD" id="cd06222">
    <property type="entry name" value="RNase_H_like"/>
    <property type="match status" value="1"/>
</dbReference>
<dbReference type="InterPro" id="IPR044730">
    <property type="entry name" value="RNase_H-like_dom_plant"/>
</dbReference>
<dbReference type="SUPFAM" id="SSF53098">
    <property type="entry name" value="Ribonuclease H-like"/>
    <property type="match status" value="1"/>
</dbReference>
<protein>
    <recommendedName>
        <fullName evidence="1">RNase H type-1 domain-containing protein</fullName>
    </recommendedName>
</protein>